<protein>
    <recommendedName>
        <fullName evidence="3">Calcium-binding protein</fullName>
    </recommendedName>
</protein>
<evidence type="ECO:0000313" key="1">
    <source>
        <dbReference type="EMBL" id="MFD2187280.1"/>
    </source>
</evidence>
<dbReference type="InterPro" id="IPR011042">
    <property type="entry name" value="6-blade_b-propeller_TolB-like"/>
</dbReference>
<comment type="caution">
    <text evidence="1">The sequence shown here is derived from an EMBL/GenBank/DDBJ whole genome shotgun (WGS) entry which is preliminary data.</text>
</comment>
<sequence length="368" mass="38004">SLTEDGTNLIITDSDGSTVAIALADIDTNTTNASFTEDGTNLIITDSDGSTVAIALADIAAETDTNTTNASLTEDGTNLILTDSDGSTVAIALADIDTNTTNASFTEDGTNLIITDSDGSTVAIALADIDTNTTNASFTEDGTNLIITDSDGSTVAIALADIDTNTTNVSLVVTDSDSDGAGDTLTLTDSDGSTLTADISIANTDDQFDVEVPIFPTEDTNADTVIDETDAVTQDLDGDGTPETDVGTALNSIERITSKAARIFYPPSIEIDASSTGNNRTVDLYQEYIDQFGSPTAASNGAPAALPTYARDELYYYVTFADPAVFGPPTNITIGGTGDGANEGVMTYDIIATPADFNTLINVVFMVK</sequence>
<organism evidence="1 2">
    <name type="scientific">Aquimarina celericrescens</name>
    <dbReference type="NCBI Taxonomy" id="1964542"/>
    <lineage>
        <taxon>Bacteria</taxon>
        <taxon>Pseudomonadati</taxon>
        <taxon>Bacteroidota</taxon>
        <taxon>Flavobacteriia</taxon>
        <taxon>Flavobacteriales</taxon>
        <taxon>Flavobacteriaceae</taxon>
        <taxon>Aquimarina</taxon>
    </lineage>
</organism>
<dbReference type="Proteomes" id="UP001597344">
    <property type="component" value="Unassembled WGS sequence"/>
</dbReference>
<accession>A0ABW5AYB0</accession>
<dbReference type="Gene3D" id="2.120.10.30">
    <property type="entry name" value="TolB, C-terminal domain"/>
    <property type="match status" value="1"/>
</dbReference>
<dbReference type="RefSeq" id="WP_378320274.1">
    <property type="nucleotide sequence ID" value="NZ_JBHUHY010000009.1"/>
</dbReference>
<dbReference type="EMBL" id="JBHUHY010000009">
    <property type="protein sequence ID" value="MFD2187280.1"/>
    <property type="molecule type" value="Genomic_DNA"/>
</dbReference>
<reference evidence="2" key="1">
    <citation type="journal article" date="2019" name="Int. J. Syst. Evol. Microbiol.">
        <title>The Global Catalogue of Microorganisms (GCM) 10K type strain sequencing project: providing services to taxonomists for standard genome sequencing and annotation.</title>
        <authorList>
            <consortium name="The Broad Institute Genomics Platform"/>
            <consortium name="The Broad Institute Genome Sequencing Center for Infectious Disease"/>
            <person name="Wu L."/>
            <person name="Ma J."/>
        </authorList>
    </citation>
    <scope>NUCLEOTIDE SEQUENCE [LARGE SCALE GENOMIC DNA]</scope>
    <source>
        <strain evidence="2">DT92</strain>
    </source>
</reference>
<evidence type="ECO:0008006" key="3">
    <source>
        <dbReference type="Google" id="ProtNLM"/>
    </source>
</evidence>
<evidence type="ECO:0000313" key="2">
    <source>
        <dbReference type="Proteomes" id="UP001597344"/>
    </source>
</evidence>
<proteinExistence type="predicted"/>
<name>A0ABW5AYB0_9FLAO</name>
<feature type="non-terminal residue" evidence="1">
    <location>
        <position position="1"/>
    </location>
</feature>
<gene>
    <name evidence="1" type="ORF">ACFSJT_10815</name>
</gene>
<keyword evidence="2" id="KW-1185">Reference proteome</keyword>
<dbReference type="SUPFAM" id="SSF82171">
    <property type="entry name" value="DPP6 N-terminal domain-like"/>
    <property type="match status" value="1"/>
</dbReference>